<dbReference type="PANTHER" id="PTHR34693:SF3">
    <property type="match status" value="1"/>
</dbReference>
<dbReference type="InterPro" id="IPR053203">
    <property type="entry name" value="Cisplatin_resist-associated"/>
</dbReference>
<evidence type="ECO:0000313" key="3">
    <source>
        <dbReference type="Proteomes" id="UP000557566"/>
    </source>
</evidence>
<name>A0A8H4V791_9HYPO</name>
<comment type="caution">
    <text evidence="2">The sequence shown here is derived from an EMBL/GenBank/DDBJ whole genome shotgun (WGS) entry which is preliminary data.</text>
</comment>
<dbReference type="Proteomes" id="UP000557566">
    <property type="component" value="Unassembled WGS sequence"/>
</dbReference>
<protein>
    <submittedName>
        <fullName evidence="2">Uncharacterized protein</fullName>
    </submittedName>
</protein>
<evidence type="ECO:0000256" key="1">
    <source>
        <dbReference type="SAM" id="MobiDB-lite"/>
    </source>
</evidence>
<sequence length="132" mass="13566">MSSAAETSHGRGGAGNIIADDTEYMDGEVVRQGQAGSHGDGAFSAGRGGAGNIADVGTAPSQRKDQEHVPAAAIRASSEHQDFHTGRGGVGNEHTSLDRDRQTVPKTGAVNDGGSLSLADRLKHKLFGAFKK</sequence>
<organism evidence="2 3">
    <name type="scientific">Ophiocordyceps sinensis</name>
    <dbReference type="NCBI Taxonomy" id="72228"/>
    <lineage>
        <taxon>Eukaryota</taxon>
        <taxon>Fungi</taxon>
        <taxon>Dikarya</taxon>
        <taxon>Ascomycota</taxon>
        <taxon>Pezizomycotina</taxon>
        <taxon>Sordariomycetes</taxon>
        <taxon>Hypocreomycetidae</taxon>
        <taxon>Hypocreales</taxon>
        <taxon>Ophiocordycipitaceae</taxon>
        <taxon>Ophiocordyceps</taxon>
    </lineage>
</organism>
<accession>A0A8H4V791</accession>
<dbReference type="Pfam" id="PF12223">
    <property type="entry name" value="DUF3602"/>
    <property type="match status" value="1"/>
</dbReference>
<dbReference type="OrthoDB" id="2537432at2759"/>
<gene>
    <name evidence="2" type="ORF">G6O67_002450</name>
</gene>
<reference evidence="2 3" key="1">
    <citation type="journal article" date="2020" name="Genome Biol. Evol.">
        <title>A new high-quality draft genome assembly of the Chinese cordyceps Ophiocordyceps sinensis.</title>
        <authorList>
            <person name="Shu R."/>
            <person name="Zhang J."/>
            <person name="Meng Q."/>
            <person name="Zhang H."/>
            <person name="Zhou G."/>
            <person name="Li M."/>
            <person name="Wu P."/>
            <person name="Zhao Y."/>
            <person name="Chen C."/>
            <person name="Qin Q."/>
        </authorList>
    </citation>
    <scope>NUCLEOTIDE SEQUENCE [LARGE SCALE GENOMIC DNA]</scope>
    <source>
        <strain evidence="2 3">IOZ07</strain>
    </source>
</reference>
<dbReference type="AlphaFoldDB" id="A0A8H4V791"/>
<dbReference type="EMBL" id="JAAVMX010000003">
    <property type="protein sequence ID" value="KAF4510573.1"/>
    <property type="molecule type" value="Genomic_DNA"/>
</dbReference>
<dbReference type="InterPro" id="IPR022024">
    <property type="entry name" value="DUF3602"/>
</dbReference>
<dbReference type="PANTHER" id="PTHR34693">
    <property type="entry name" value="PROTEIN PAR32"/>
    <property type="match status" value="1"/>
</dbReference>
<keyword evidence="3" id="KW-1185">Reference proteome</keyword>
<evidence type="ECO:0000313" key="2">
    <source>
        <dbReference type="EMBL" id="KAF4510573.1"/>
    </source>
</evidence>
<feature type="region of interest" description="Disordered" evidence="1">
    <location>
        <begin position="1"/>
        <end position="115"/>
    </location>
</feature>
<proteinExistence type="predicted"/>